<dbReference type="InterPro" id="IPR038772">
    <property type="entry name" value="Sph/SMPD2-like"/>
</dbReference>
<proteinExistence type="predicted"/>
<dbReference type="InterPro" id="IPR005135">
    <property type="entry name" value="Endo/exonuclease/phosphatase"/>
</dbReference>
<dbReference type="EMBL" id="JBBHLI010000006">
    <property type="protein sequence ID" value="MEK9501611.1"/>
    <property type="molecule type" value="Genomic_DNA"/>
</dbReference>
<dbReference type="GO" id="GO:0004519">
    <property type="term" value="F:endonuclease activity"/>
    <property type="evidence" value="ECO:0007669"/>
    <property type="project" value="UniProtKB-KW"/>
</dbReference>
<keyword evidence="3" id="KW-1185">Reference proteome</keyword>
<dbReference type="Gene3D" id="3.60.10.10">
    <property type="entry name" value="Endonuclease/exonuclease/phosphatase"/>
    <property type="match status" value="1"/>
</dbReference>
<dbReference type="Proteomes" id="UP001484239">
    <property type="component" value="Unassembled WGS sequence"/>
</dbReference>
<reference evidence="2 3" key="1">
    <citation type="submission" date="2024-02" db="EMBL/GenBank/DDBJ databases">
        <title>A novel Gemmatimonadota bacterium.</title>
        <authorList>
            <person name="Du Z.-J."/>
            <person name="Ye Y.-Q."/>
        </authorList>
    </citation>
    <scope>NUCLEOTIDE SEQUENCE [LARGE SCALE GENOMIC DNA]</scope>
    <source>
        <strain evidence="2 3">DH-20</strain>
    </source>
</reference>
<name>A0ABU9EA43_9BACT</name>
<keyword evidence="2" id="KW-0540">Nuclease</keyword>
<evidence type="ECO:0000259" key="1">
    <source>
        <dbReference type="Pfam" id="PF03372"/>
    </source>
</evidence>
<dbReference type="PANTHER" id="PTHR16320">
    <property type="entry name" value="SPHINGOMYELINASE FAMILY MEMBER"/>
    <property type="match status" value="1"/>
</dbReference>
<accession>A0ABU9EA43</accession>
<dbReference type="RefSeq" id="WP_405282389.1">
    <property type="nucleotide sequence ID" value="NZ_CP144380.1"/>
</dbReference>
<gene>
    <name evidence="2" type="ORF">WI372_11525</name>
</gene>
<organism evidence="2 3">
    <name type="scientific">Gaopeijia maritima</name>
    <dbReference type="NCBI Taxonomy" id="3119007"/>
    <lineage>
        <taxon>Bacteria</taxon>
        <taxon>Pseudomonadati</taxon>
        <taxon>Gemmatimonadota</taxon>
        <taxon>Longimicrobiia</taxon>
        <taxon>Gaopeijiales</taxon>
        <taxon>Gaopeijiaceae</taxon>
        <taxon>Gaopeijia</taxon>
    </lineage>
</organism>
<protein>
    <submittedName>
        <fullName evidence="2">Endonuclease/exonuclease/phosphatase family protein</fullName>
    </submittedName>
</protein>
<evidence type="ECO:0000313" key="2">
    <source>
        <dbReference type="EMBL" id="MEK9501611.1"/>
    </source>
</evidence>
<evidence type="ECO:0000313" key="3">
    <source>
        <dbReference type="Proteomes" id="UP001484239"/>
    </source>
</evidence>
<feature type="domain" description="Endonuclease/exonuclease/phosphatase" evidence="1">
    <location>
        <begin position="59"/>
        <end position="310"/>
    </location>
</feature>
<keyword evidence="2" id="KW-0378">Hydrolase</keyword>
<dbReference type="InterPro" id="IPR036691">
    <property type="entry name" value="Endo/exonu/phosph_ase_sf"/>
</dbReference>
<comment type="caution">
    <text evidence="2">The sequence shown here is derived from an EMBL/GenBank/DDBJ whole genome shotgun (WGS) entry which is preliminary data.</text>
</comment>
<keyword evidence="2" id="KW-0255">Endonuclease</keyword>
<dbReference type="SUPFAM" id="SSF56219">
    <property type="entry name" value="DNase I-like"/>
    <property type="match status" value="1"/>
</dbReference>
<dbReference type="Pfam" id="PF03372">
    <property type="entry name" value="Exo_endo_phos"/>
    <property type="match status" value="1"/>
</dbReference>
<dbReference type="PANTHER" id="PTHR16320:SF23">
    <property type="entry name" value="SPHINGOMYELINASE C 1"/>
    <property type="match status" value="1"/>
</dbReference>
<sequence length="320" mass="34813">MRPLLRRPRLASCGAALLYLVLALGFTPFGGAHRVEAAGSCPAELLRSGEGTLTVLQGNLWMLPYRPLLIPRSFATDRRSRMERFVALVGACRPDVIALQEVFESSVVRSLDRALPDYRVHTSGARDALGSVNRSGLVTLTRVPARAGSHHPFGALPAEARLIERLGRKGFLVTEVAARGIHLTLVNTHLFSAQSAAEEVWSFAQLAELEAFVRGARDEGRTVAVVGDFNLEPAQIAPRLGARWRISDTGPTYDPVLNPYTGQGANQAEAHADPRVAASGRRTIDLLALSSPLNVELRSGVLERPFVSDHQFVAHRIARR</sequence>